<keyword evidence="3" id="KW-1185">Reference proteome</keyword>
<gene>
    <name evidence="2" type="ORF">H6F99_17760</name>
</gene>
<evidence type="ECO:0000313" key="3">
    <source>
        <dbReference type="Proteomes" id="UP000606721"/>
    </source>
</evidence>
<sequence length="1111" mass="127346">MDIARAMYLGGTTIRASEGNYSSYDKKGLLCCFCGEPVYLKKGDIRKPHFAHFPGTDPKQVEECELRASSYGNSSQLNSFIKDRGQRLKIFQQHFLNLISFEGDKPTTNLDFNNWINSIKRDHSTVIDIIVNDCTDYFIRNCHQIAAKYIKQITNNDNKPILIQQEIALEAISYLCVKSSCKLIKYLLHYGIYKLFKHEISNLFKDEVKTQNVDNICHLVIKIIVLNIWTEALNEVESNNIKIQSQTKLSSQLYELSNASQFCVSYTVMGGKKGNVPIVYTLEAINGKLLIYFHSTVAVKNEVTGKTDNVHNKLEVGEIKAVPGSFYIDLKQDLLPNKLIFDDYNFHCELLVNYALPDWISRSADLVESNKIAPVWLIVSKLIILTCYDEITNELSINETNTVKTFNIVQWWEILLDCAKECPTVLQFQNAAKLNQQMAVITKQTSTGKTDIYFFLSSIDGSLIKLRNDKKEILNLHIDLRQGLSYVTPSMKDGSPNVDLINLISDISKNTDKLDTSLGLDWLVVAFKVYQVVIMRRVDAVSTEIVNATIKDWIAAIKSVKDINKAIVITDFLLNKSFMGSRLNSSEKTSLNQVLTKLKNSLQSEQSQNKLKHTVDAVNVTNITNNTTQKLTKENRNKWRKPSYVKSLLQRLKDNPPVRSNQFQGVDYFVSKCVISIPENNTKLADKIRQFLSFEVEKISVNIPENIRQDYDGKMKTTIRYDCDDQVLLNLVTEQYTNNERSIWNVKHNPDNYSIDVSLKLNVSKLSFKQLNIMYKKANKYYESISHDTIFSILDMLVLDKSELIKISRTPLIIAFNILLSLDPVIDYYQFIKQIRVDTVNGDLMSCISLPTIDVKTSRIIMIPDLNLFNESLNTSWNYADCREHKDIQSVTLARSTGTKVVKNNILSNRYKSDNKQVDTDFTEHSTRTYLSNMFLSICSDNYDLVGSRLLFELVSKGQNQYGDPSIAYLQTTTYESYEDRKNGIRHTTDRVTTEVNKALLDFCKLHGIRQNKVLGRIALQTNRHLIEYVGLLYINKHGYLSYKSFDANKTNNHPEVKQYLSLHGLRDDRFVSPSRISVNWKQILNLDVVPKSKQGNISYEFTDNYPYTVI</sequence>
<dbReference type="InterPro" id="IPR057253">
    <property type="entry name" value="CoiA-like_N"/>
</dbReference>
<feature type="domain" description="Competence protein CoiA-like N-terminal" evidence="1">
    <location>
        <begin position="26"/>
        <end position="55"/>
    </location>
</feature>
<dbReference type="RefSeq" id="WP_190383752.1">
    <property type="nucleotide sequence ID" value="NZ_JACJQT010000050.1"/>
</dbReference>
<dbReference type="EMBL" id="JACJQT010000050">
    <property type="protein sequence ID" value="MBD2280061.1"/>
    <property type="molecule type" value="Genomic_DNA"/>
</dbReference>
<dbReference type="Pfam" id="PF25164">
    <property type="entry name" value="CoiA_N"/>
    <property type="match status" value="1"/>
</dbReference>
<protein>
    <recommendedName>
        <fullName evidence="1">Competence protein CoiA-like N-terminal domain-containing protein</fullName>
    </recommendedName>
</protein>
<evidence type="ECO:0000313" key="2">
    <source>
        <dbReference type="EMBL" id="MBD2280061.1"/>
    </source>
</evidence>
<proteinExistence type="predicted"/>
<evidence type="ECO:0000259" key="1">
    <source>
        <dbReference type="Pfam" id="PF25164"/>
    </source>
</evidence>
<comment type="caution">
    <text evidence="2">The sequence shown here is derived from an EMBL/GenBank/DDBJ whole genome shotgun (WGS) entry which is preliminary data.</text>
</comment>
<name>A0ABR8C0A4_APHFL</name>
<reference evidence="2 3" key="1">
    <citation type="journal article" date="2020" name="ISME J.">
        <title>Comparative genomics reveals insights into cyanobacterial evolution and habitat adaptation.</title>
        <authorList>
            <person name="Chen M.Y."/>
            <person name="Teng W.K."/>
            <person name="Zhao L."/>
            <person name="Hu C.X."/>
            <person name="Zhou Y.K."/>
            <person name="Han B.P."/>
            <person name="Song L.R."/>
            <person name="Shu W.S."/>
        </authorList>
    </citation>
    <scope>NUCLEOTIDE SEQUENCE [LARGE SCALE GENOMIC DNA]</scope>
    <source>
        <strain evidence="2 3">FACHB-1040</strain>
    </source>
</reference>
<dbReference type="Proteomes" id="UP000606721">
    <property type="component" value="Unassembled WGS sequence"/>
</dbReference>
<accession>A0ABR8C0A4</accession>
<organism evidence="2 3">
    <name type="scientific">Aphanizomenon flos-aquae FACHB-1040</name>
    <dbReference type="NCBI Taxonomy" id="2692887"/>
    <lineage>
        <taxon>Bacteria</taxon>
        <taxon>Bacillati</taxon>
        <taxon>Cyanobacteriota</taxon>
        <taxon>Cyanophyceae</taxon>
        <taxon>Nostocales</taxon>
        <taxon>Aphanizomenonaceae</taxon>
        <taxon>Aphanizomenon</taxon>
    </lineage>
</organism>